<gene>
    <name evidence="2" type="ORF">PCAR00345_LOCUS17450</name>
</gene>
<accession>A0A7S4F0R7</accession>
<feature type="region of interest" description="Disordered" evidence="1">
    <location>
        <begin position="222"/>
        <end position="243"/>
    </location>
</feature>
<dbReference type="AlphaFoldDB" id="A0A7S4F0R7"/>
<organism evidence="2">
    <name type="scientific">Chrysotila carterae</name>
    <name type="common">Marine alga</name>
    <name type="synonym">Syracosphaera carterae</name>
    <dbReference type="NCBI Taxonomy" id="13221"/>
    <lineage>
        <taxon>Eukaryota</taxon>
        <taxon>Haptista</taxon>
        <taxon>Haptophyta</taxon>
        <taxon>Prymnesiophyceae</taxon>
        <taxon>Isochrysidales</taxon>
        <taxon>Isochrysidaceae</taxon>
        <taxon>Chrysotila</taxon>
    </lineage>
</organism>
<feature type="region of interest" description="Disordered" evidence="1">
    <location>
        <begin position="1"/>
        <end position="26"/>
    </location>
</feature>
<reference evidence="2" key="1">
    <citation type="submission" date="2021-01" db="EMBL/GenBank/DDBJ databases">
        <authorList>
            <person name="Corre E."/>
            <person name="Pelletier E."/>
            <person name="Niang G."/>
            <person name="Scheremetjew M."/>
            <person name="Finn R."/>
            <person name="Kale V."/>
            <person name="Holt S."/>
            <person name="Cochrane G."/>
            <person name="Meng A."/>
            <person name="Brown T."/>
            <person name="Cohen L."/>
        </authorList>
    </citation>
    <scope>NUCLEOTIDE SEQUENCE</scope>
    <source>
        <strain evidence="2">CCMP645</strain>
    </source>
</reference>
<protein>
    <submittedName>
        <fullName evidence="2">Uncharacterized protein</fullName>
    </submittedName>
</protein>
<proteinExistence type="predicted"/>
<evidence type="ECO:0000313" key="2">
    <source>
        <dbReference type="EMBL" id="CAE0764838.1"/>
    </source>
</evidence>
<sequence length="243" mass="27113">MCVTDPDALTMSEARRRETAEAELDSAAARRAAADAELASIERDLEAVQLEHHKMELEKEKAEKELKELMARFKLRKSLLHWRHRKLTLSFRALITIVFRDRILAAQGAKASADLTAAMMKDEMDVAVAARQKAEAAKRKSEEMLSKELALKKELETDSRECEKLFSHEAGKQLAAEEEQARLKGEGADKITLDSKEKEEVLALAMQLAQFKAESEVLQQQLKRKTGSTAQTHHGSTASLGSS</sequence>
<dbReference type="EMBL" id="HBIZ01027507">
    <property type="protein sequence ID" value="CAE0764838.1"/>
    <property type="molecule type" value="Transcribed_RNA"/>
</dbReference>
<evidence type="ECO:0000256" key="1">
    <source>
        <dbReference type="SAM" id="MobiDB-lite"/>
    </source>
</evidence>
<name>A0A7S4F0R7_CHRCT</name>